<dbReference type="RefSeq" id="WP_109681056.1">
    <property type="nucleotide sequence ID" value="NZ_QGGP01000001.1"/>
</dbReference>
<feature type="domain" description="Peptidase M43 pregnancy-associated plasma-A" evidence="10">
    <location>
        <begin position="201"/>
        <end position="356"/>
    </location>
</feature>
<accession>A0A316DTI7</accession>
<dbReference type="InterPro" id="IPR026444">
    <property type="entry name" value="Secre_tail"/>
</dbReference>
<feature type="domain" description="Secretion system C-terminal sorting" evidence="12">
    <location>
        <begin position="875"/>
        <end position="942"/>
    </location>
</feature>
<dbReference type="OrthoDB" id="6278496at2"/>
<evidence type="ECO:0000259" key="11">
    <source>
        <dbReference type="Pfam" id="PF07675"/>
    </source>
</evidence>
<keyword evidence="14" id="KW-1185">Reference proteome</keyword>
<dbReference type="NCBIfam" id="NF038128">
    <property type="entry name" value="choice_anch_J"/>
    <property type="match status" value="1"/>
</dbReference>
<proteinExistence type="inferred from homology"/>
<evidence type="ECO:0000256" key="2">
    <source>
        <dbReference type="ARBA" id="ARBA00022670"/>
    </source>
</evidence>
<dbReference type="InterPro" id="IPR024079">
    <property type="entry name" value="MetalloPept_cat_dom_sf"/>
</dbReference>
<dbReference type="Pfam" id="PF05572">
    <property type="entry name" value="Peptidase_M43"/>
    <property type="match status" value="1"/>
</dbReference>
<keyword evidence="4 9" id="KW-0732">Signal</keyword>
<keyword evidence="2" id="KW-0645">Protease</keyword>
<evidence type="ECO:0000256" key="5">
    <source>
        <dbReference type="ARBA" id="ARBA00022801"/>
    </source>
</evidence>
<organism evidence="13 14">
    <name type="scientific">Xanthomarina spongicola</name>
    <dbReference type="NCBI Taxonomy" id="570520"/>
    <lineage>
        <taxon>Bacteria</taxon>
        <taxon>Pseudomonadati</taxon>
        <taxon>Bacteroidota</taxon>
        <taxon>Flavobacteriia</taxon>
        <taxon>Flavobacteriales</taxon>
        <taxon>Flavobacteriaceae</taxon>
        <taxon>Xanthomarina</taxon>
    </lineage>
</organism>
<keyword evidence="6" id="KW-0862">Zinc</keyword>
<evidence type="ECO:0000256" key="7">
    <source>
        <dbReference type="ARBA" id="ARBA00023049"/>
    </source>
</evidence>
<dbReference type="SUPFAM" id="SSF141072">
    <property type="entry name" value="CalX-like"/>
    <property type="match status" value="1"/>
</dbReference>
<reference evidence="13 14" key="1">
    <citation type="submission" date="2018-05" db="EMBL/GenBank/DDBJ databases">
        <title>Genomic Encyclopedia of Archaeal and Bacterial Type Strains, Phase II (KMG-II): from individual species to whole genera.</title>
        <authorList>
            <person name="Goeker M."/>
        </authorList>
    </citation>
    <scope>NUCLEOTIDE SEQUENCE [LARGE SCALE GENOMIC DNA]</scope>
    <source>
        <strain evidence="13 14">DSM 22637</strain>
    </source>
</reference>
<evidence type="ECO:0000259" key="12">
    <source>
        <dbReference type="Pfam" id="PF18962"/>
    </source>
</evidence>
<evidence type="ECO:0000256" key="3">
    <source>
        <dbReference type="ARBA" id="ARBA00022723"/>
    </source>
</evidence>
<comment type="similarity">
    <text evidence="1">Belongs to the peptidase M43B family.</text>
</comment>
<dbReference type="SUPFAM" id="SSF55486">
    <property type="entry name" value="Metalloproteases ('zincins'), catalytic domain"/>
    <property type="match status" value="1"/>
</dbReference>
<dbReference type="Pfam" id="PF18962">
    <property type="entry name" value="Por_Secre_tail"/>
    <property type="match status" value="1"/>
</dbReference>
<dbReference type="Gene3D" id="2.60.40.2030">
    <property type="match status" value="1"/>
</dbReference>
<keyword evidence="5" id="KW-0378">Hydrolase</keyword>
<name>A0A316DTI7_9FLAO</name>
<dbReference type="Proteomes" id="UP000245430">
    <property type="component" value="Unassembled WGS sequence"/>
</dbReference>
<dbReference type="InterPro" id="IPR008754">
    <property type="entry name" value="Peptidase_M43"/>
</dbReference>
<keyword evidence="8" id="KW-1015">Disulfide bond</keyword>
<gene>
    <name evidence="13" type="ORF">LX78_00502</name>
</gene>
<evidence type="ECO:0000256" key="4">
    <source>
        <dbReference type="ARBA" id="ARBA00022729"/>
    </source>
</evidence>
<keyword evidence="3" id="KW-0479">Metal-binding</keyword>
<dbReference type="PANTHER" id="PTHR47466">
    <property type="match status" value="1"/>
</dbReference>
<feature type="chain" id="PRO_5016288408" evidence="9">
    <location>
        <begin position="25"/>
        <end position="949"/>
    </location>
</feature>
<feature type="domain" description="Cleaved adhesin" evidence="11">
    <location>
        <begin position="569"/>
        <end position="696"/>
    </location>
</feature>
<evidence type="ECO:0000259" key="10">
    <source>
        <dbReference type="Pfam" id="PF05572"/>
    </source>
</evidence>
<dbReference type="GO" id="GO:0046872">
    <property type="term" value="F:metal ion binding"/>
    <property type="evidence" value="ECO:0007669"/>
    <property type="project" value="UniProtKB-KW"/>
</dbReference>
<dbReference type="EMBL" id="QGGP01000001">
    <property type="protein sequence ID" value="PWK20798.1"/>
    <property type="molecule type" value="Genomic_DNA"/>
</dbReference>
<dbReference type="Gene3D" id="2.60.120.200">
    <property type="match status" value="1"/>
</dbReference>
<dbReference type="AlphaFoldDB" id="A0A316DTI7"/>
<keyword evidence="7" id="KW-0482">Metalloprotease</keyword>
<dbReference type="NCBIfam" id="TIGR04183">
    <property type="entry name" value="Por_Secre_tail"/>
    <property type="match status" value="1"/>
</dbReference>
<dbReference type="GO" id="GO:0008237">
    <property type="term" value="F:metallopeptidase activity"/>
    <property type="evidence" value="ECO:0007669"/>
    <property type="project" value="UniProtKB-KW"/>
</dbReference>
<dbReference type="GO" id="GO:0006508">
    <property type="term" value="P:proteolysis"/>
    <property type="evidence" value="ECO:0007669"/>
    <property type="project" value="UniProtKB-KW"/>
</dbReference>
<dbReference type="CDD" id="cd04275">
    <property type="entry name" value="ZnMc_pappalysin_like"/>
    <property type="match status" value="1"/>
</dbReference>
<dbReference type="Pfam" id="PF07675">
    <property type="entry name" value="Cleaved_Adhesin"/>
    <property type="match status" value="1"/>
</dbReference>
<dbReference type="InterPro" id="IPR038081">
    <property type="entry name" value="CalX-like_sf"/>
</dbReference>
<feature type="signal peptide" evidence="9">
    <location>
        <begin position="1"/>
        <end position="24"/>
    </location>
</feature>
<evidence type="ECO:0000256" key="9">
    <source>
        <dbReference type="SAM" id="SignalP"/>
    </source>
</evidence>
<evidence type="ECO:0000256" key="1">
    <source>
        <dbReference type="ARBA" id="ARBA00008721"/>
    </source>
</evidence>
<dbReference type="InterPro" id="IPR011628">
    <property type="entry name" value="Cleaved_adhesin"/>
</dbReference>
<dbReference type="PANTHER" id="PTHR47466:SF1">
    <property type="entry name" value="METALLOPROTEASE MEP1 (AFU_ORTHOLOGUE AFUA_1G07730)-RELATED"/>
    <property type="match status" value="1"/>
</dbReference>
<dbReference type="Gene3D" id="3.40.390.10">
    <property type="entry name" value="Collagenase (Catalytic Domain)"/>
    <property type="match status" value="1"/>
</dbReference>
<protein>
    <submittedName>
        <fullName evidence="13">Putative secreted protein (Por secretion system target)</fullName>
    </submittedName>
</protein>
<evidence type="ECO:0000256" key="6">
    <source>
        <dbReference type="ARBA" id="ARBA00022833"/>
    </source>
</evidence>
<comment type="caution">
    <text evidence="13">The sequence shown here is derived from an EMBL/GenBank/DDBJ whole genome shotgun (WGS) entry which is preliminary data.</text>
</comment>
<evidence type="ECO:0000256" key="8">
    <source>
        <dbReference type="ARBA" id="ARBA00023157"/>
    </source>
</evidence>
<sequence length="949" mass="102032">MKQNDFKKVLLGLFMLLMVFSLQAQQKTSLATSILSNEPLQLTEENQRHFEETGYVRCATVEMEALRRQNDPSIQSKEEFENWLAPLIEARNQRIAEEKANGTFRRAVVNIPIIFHVLTGSAGDANDLSASQIQAQIDQLNIDFRNLAGSTHAAAADAEINFIPAVIDPSGNTLAEPGIDRVYGYPGTISTTALDNTIKPATIWDRSLYANIWTANLGGGLLGYAQFPSNSTLPGLPTSGGSAQTDGVVVLAGSVGSVANPGTAAPYNLGRTLTHEVGHWIGLRHIWGDTSACTNDDYCADTPDSTTSNGGCPTIDRCPSDGLGNDMVENYMDYTNDACMNIFTNDQVSRMITVLENATGISNLPNSNTGNSTPTIAFGTPIVNELEGTSCIARDVNIPVNIAIGASANATVTFSVSGSATNMTDFEILTPSVTFASGDNSSQDLMLRIFEDGFVEADETIIVDMTLNANGGDAELATNGSETLTYTILNDDNSPNLGSVVTLFSDDFESYNTFDISPIGGWTMDDGDGNATYGEGDPYEWTNQYYTGTFIVFDPSQVTGGTLPASWNPHSGNQGYYCFAATDTPNGTAQNDDHIITPQISLTGVNSELRFWAKTQDPTWGLERFNVKVSTSDTDLSNFATIQPSSPAPQSPYQSAPTAWTEYVFDLSAFDGMDIYIAIHEVSADSYIFMLDDISVTTFIQNSVQTTVNTGTSAQMDLNGSGSAYAYDSTSANIMAEVQNNDSFDYGCADISVMRAGTGAQMYENPDSGEFVMDKAFTIGTDSGNTAGDVMATFYFTNAEITGWESATGQVRADLYIIREVNGNVEDIVPATIGSYGATDVTLEGSFTGADGDFYFGPLNAYLSVEENILEGFSMFPNPTSGVLNISLANANELPDSYVIYNMLGQVVLNKEISNESDLTVNTSTLSNGMYFIKIAKESNQISLPFIKK</sequence>
<evidence type="ECO:0000313" key="14">
    <source>
        <dbReference type="Proteomes" id="UP000245430"/>
    </source>
</evidence>
<evidence type="ECO:0000313" key="13">
    <source>
        <dbReference type="EMBL" id="PWK20798.1"/>
    </source>
</evidence>